<dbReference type="GO" id="GO:0016787">
    <property type="term" value="F:hydrolase activity"/>
    <property type="evidence" value="ECO:0007669"/>
    <property type="project" value="UniProtKB-KW"/>
</dbReference>
<dbReference type="AlphaFoldDB" id="A0A162NER4"/>
<sequence length="164" mass="19516">MKINGTLINYYFHCKRQFWLHANRINMEYTNEDVKIGKVIHELKAEGNKNAEISIDNIKIDKITKDYLVEIKKSDADVEAVKWQVLFYLSILKNKGIYRDGKIEFQEKNKQEKKVIYVSLTEENEMKLKELNLEMEKLLEKDMPPKVGKMKGCKKCAYYEYCYI</sequence>
<dbReference type="RefSeq" id="WP_063601506.1">
    <property type="nucleotide sequence ID" value="NZ_LITQ01000019.1"/>
</dbReference>
<keyword evidence="1" id="KW-0378">Hydrolase</keyword>
<dbReference type="PANTHER" id="PTHR37168:SF2">
    <property type="entry name" value="CRISPR-ASSOCIATED EXONUCLEASE CAS4"/>
    <property type="match status" value="1"/>
</dbReference>
<proteinExistence type="predicted"/>
<dbReference type="Pfam" id="PF01930">
    <property type="entry name" value="Cas_Cas4"/>
    <property type="match status" value="1"/>
</dbReference>
<dbReference type="Proteomes" id="UP000093694">
    <property type="component" value="Unassembled WGS sequence"/>
</dbReference>
<dbReference type="EMBL" id="LROR01000070">
    <property type="protein sequence ID" value="OBR91518.1"/>
    <property type="molecule type" value="Genomic_DNA"/>
</dbReference>
<dbReference type="PATRIC" id="fig|1705578.3.peg.1270"/>
<name>A0A162NER4_9CLOT</name>
<reference evidence="4 6" key="2">
    <citation type="journal article" date="2016" name="Front. Microbiol.">
        <title>Industrial Acetogenic Biocatalysts: A Comparative Metabolic and Genomic Analysis.</title>
        <authorList>
            <person name="Bengelsdorf F."/>
            <person name="Poehlein A."/>
            <person name="Sonja S."/>
            <person name="Erz C."/>
            <person name="Hummel T."/>
            <person name="Hoffmeister S."/>
            <person name="Daniel R."/>
            <person name="Durre P."/>
        </authorList>
    </citation>
    <scope>NUCLEOTIDE SEQUENCE [LARGE SCALE GENOMIC DNA]</scope>
    <source>
        <strain evidence="4 6">PTA-10522</strain>
    </source>
</reference>
<feature type="domain" description="DUF83" evidence="2">
    <location>
        <begin position="4"/>
        <end position="164"/>
    </location>
</feature>
<dbReference type="InterPro" id="IPR022765">
    <property type="entry name" value="Dna2/Cas4_DUF83"/>
</dbReference>
<evidence type="ECO:0000259" key="2">
    <source>
        <dbReference type="Pfam" id="PF01930"/>
    </source>
</evidence>
<dbReference type="InterPro" id="IPR011604">
    <property type="entry name" value="PDDEXK-like_dom_sf"/>
</dbReference>
<dbReference type="PANTHER" id="PTHR37168">
    <property type="entry name" value="CRISPR-ASSOCIATED EXONUCLEASE CAS4"/>
    <property type="match status" value="1"/>
</dbReference>
<protein>
    <recommendedName>
        <fullName evidence="2">DUF83 domain-containing protein</fullName>
    </recommendedName>
</protein>
<organism evidence="3 5">
    <name type="scientific">Clostridium coskatii</name>
    <dbReference type="NCBI Taxonomy" id="1705578"/>
    <lineage>
        <taxon>Bacteria</taxon>
        <taxon>Bacillati</taxon>
        <taxon>Bacillota</taxon>
        <taxon>Clostridia</taxon>
        <taxon>Eubacteriales</taxon>
        <taxon>Clostridiaceae</taxon>
        <taxon>Clostridium</taxon>
    </lineage>
</organism>
<accession>A0A162NER4</accession>
<dbReference type="Gene3D" id="3.90.320.10">
    <property type="match status" value="1"/>
</dbReference>
<dbReference type="Proteomes" id="UP000077384">
    <property type="component" value="Unassembled WGS sequence"/>
</dbReference>
<evidence type="ECO:0000256" key="1">
    <source>
        <dbReference type="ARBA" id="ARBA00022801"/>
    </source>
</evidence>
<comment type="caution">
    <text evidence="3">The sequence shown here is derived from an EMBL/GenBank/DDBJ whole genome shotgun (WGS) entry which is preliminary data.</text>
</comment>
<dbReference type="EMBL" id="LITQ01000019">
    <property type="protein sequence ID" value="OAA92589.1"/>
    <property type="molecule type" value="Genomic_DNA"/>
</dbReference>
<evidence type="ECO:0000313" key="5">
    <source>
        <dbReference type="Proteomes" id="UP000077384"/>
    </source>
</evidence>
<evidence type="ECO:0000313" key="4">
    <source>
        <dbReference type="EMBL" id="OBR91518.1"/>
    </source>
</evidence>
<gene>
    <name evidence="4" type="ORF">CLCOS_34380</name>
    <name evidence="3" type="ORF">WX73_00885</name>
</gene>
<evidence type="ECO:0000313" key="3">
    <source>
        <dbReference type="EMBL" id="OAA92589.1"/>
    </source>
</evidence>
<evidence type="ECO:0000313" key="6">
    <source>
        <dbReference type="Proteomes" id="UP000093694"/>
    </source>
</evidence>
<keyword evidence="6" id="KW-1185">Reference proteome</keyword>
<reference evidence="3 5" key="1">
    <citation type="journal article" date="2015" name="Biotechnol. Bioeng.">
        <title>Genome sequence and phenotypic characterization of Caulobacter segnis.</title>
        <authorList>
            <person name="Patel S."/>
            <person name="Fletcher B."/>
            <person name="Scott D.C."/>
            <person name="Ely B."/>
        </authorList>
    </citation>
    <scope>NUCLEOTIDE SEQUENCE [LARGE SCALE GENOMIC DNA]</scope>
    <source>
        <strain evidence="3 5">PS02</strain>
    </source>
</reference>